<keyword evidence="3" id="KW-1185">Reference proteome</keyword>
<dbReference type="InParanoid" id="A0A395JJ19"/>
<name>A0A395JJ19_9GAMM</name>
<dbReference type="AlphaFoldDB" id="A0A395JJ19"/>
<feature type="coiled-coil region" evidence="1">
    <location>
        <begin position="16"/>
        <end position="54"/>
    </location>
</feature>
<accession>A0A395JJ19</accession>
<evidence type="ECO:0000313" key="2">
    <source>
        <dbReference type="EMBL" id="RBP48664.1"/>
    </source>
</evidence>
<organism evidence="2 3">
    <name type="scientific">Arenicella xantha</name>
    <dbReference type="NCBI Taxonomy" id="644221"/>
    <lineage>
        <taxon>Bacteria</taxon>
        <taxon>Pseudomonadati</taxon>
        <taxon>Pseudomonadota</taxon>
        <taxon>Gammaproteobacteria</taxon>
        <taxon>Arenicellales</taxon>
        <taxon>Arenicellaceae</taxon>
        <taxon>Arenicella</taxon>
    </lineage>
</organism>
<reference evidence="2 3" key="1">
    <citation type="submission" date="2018-06" db="EMBL/GenBank/DDBJ databases">
        <title>Genomic Encyclopedia of Type Strains, Phase IV (KMG-IV): sequencing the most valuable type-strain genomes for metagenomic binning, comparative biology and taxonomic classification.</title>
        <authorList>
            <person name="Goeker M."/>
        </authorList>
    </citation>
    <scope>NUCLEOTIDE SEQUENCE [LARGE SCALE GENOMIC DNA]</scope>
    <source>
        <strain evidence="2 3">DSM 24032</strain>
    </source>
</reference>
<dbReference type="Proteomes" id="UP000253083">
    <property type="component" value="Unassembled WGS sequence"/>
</dbReference>
<comment type="caution">
    <text evidence="2">The sequence shown here is derived from an EMBL/GenBank/DDBJ whole genome shotgun (WGS) entry which is preliminary data.</text>
</comment>
<gene>
    <name evidence="2" type="ORF">DFR28_1052</name>
</gene>
<keyword evidence="1" id="KW-0175">Coiled coil</keyword>
<dbReference type="EMBL" id="QNRT01000005">
    <property type="protein sequence ID" value="RBP48664.1"/>
    <property type="molecule type" value="Genomic_DNA"/>
</dbReference>
<protein>
    <submittedName>
        <fullName evidence="2">Uncharacterized protein</fullName>
    </submittedName>
</protein>
<sequence>MISETNQAILQSGRDSIKLQREKIEAQRQAVILQNKIEERKVELKRANRENKEKAWRAYFKTPEDCLSYKSDKHMVECANMRIRAKKEFEEKWLENQQ</sequence>
<evidence type="ECO:0000313" key="3">
    <source>
        <dbReference type="Proteomes" id="UP000253083"/>
    </source>
</evidence>
<proteinExistence type="predicted"/>
<evidence type="ECO:0000256" key="1">
    <source>
        <dbReference type="SAM" id="Coils"/>
    </source>
</evidence>